<gene>
    <name evidence="1" type="ORF">UFOVP113_120</name>
    <name evidence="2" type="ORF">UFOVP225_107</name>
</gene>
<evidence type="ECO:0000313" key="1">
    <source>
        <dbReference type="EMBL" id="CAB4128931.1"/>
    </source>
</evidence>
<dbReference type="InterPro" id="IPR011604">
    <property type="entry name" value="PDDEXK-like_dom_sf"/>
</dbReference>
<dbReference type="Gene3D" id="3.90.320.10">
    <property type="match status" value="1"/>
</dbReference>
<dbReference type="EMBL" id="LR798275">
    <property type="protein sequence ID" value="CAB5219668.1"/>
    <property type="molecule type" value="Genomic_DNA"/>
</dbReference>
<reference evidence="1" key="1">
    <citation type="submission" date="2020-04" db="EMBL/GenBank/DDBJ databases">
        <authorList>
            <person name="Chiriac C."/>
            <person name="Salcher M."/>
            <person name="Ghai R."/>
            <person name="Kavagutti S V."/>
        </authorList>
    </citation>
    <scope>NUCLEOTIDE SEQUENCE</scope>
</reference>
<accession>A0A6J5L3K9</accession>
<sequence length="291" mass="32963">MPDKKLKKIPAGALKNFVSAGKSTSRVIGKVERHVLSQPIDNSRSFDGLHPSAMVSKYWCHRASYFHLQGNHPAAEDRNFKRELIFAQGHAIHDTWQNWFRDMGKLYGVWECKVCKERTWDTSPQGCTACGTEFSMRYKEVPVEHAPLMVTGHADGWLKGFDDDLMLEIKSVGAGTFMWLDKSTWFANDGDFDKTWRALKSPFESHVAQVQLYMKILELSGRTDVPQEAVLIYEAKPTQEVKEFFVRKDDWAIQPIIDGAQLVVDSLSKNVAPDCNVGGALKCKQCEGFNE</sequence>
<dbReference type="EMBL" id="LR796231">
    <property type="protein sequence ID" value="CAB4128931.1"/>
    <property type="molecule type" value="Genomic_DNA"/>
</dbReference>
<organism evidence="1">
    <name type="scientific">uncultured Caudovirales phage</name>
    <dbReference type="NCBI Taxonomy" id="2100421"/>
    <lineage>
        <taxon>Viruses</taxon>
        <taxon>Duplodnaviria</taxon>
        <taxon>Heunggongvirae</taxon>
        <taxon>Uroviricota</taxon>
        <taxon>Caudoviricetes</taxon>
        <taxon>Peduoviridae</taxon>
        <taxon>Maltschvirus</taxon>
        <taxon>Maltschvirus maltsch</taxon>
    </lineage>
</organism>
<evidence type="ECO:0000313" key="2">
    <source>
        <dbReference type="EMBL" id="CAB5219668.1"/>
    </source>
</evidence>
<protein>
    <recommendedName>
        <fullName evidence="3">PD-(D/E)XK nuclease superfamily</fullName>
    </recommendedName>
</protein>
<name>A0A6J5L3K9_9CAUD</name>
<evidence type="ECO:0008006" key="3">
    <source>
        <dbReference type="Google" id="ProtNLM"/>
    </source>
</evidence>
<proteinExistence type="predicted"/>